<gene>
    <name evidence="2" type="ORF">GCM10023151_19150</name>
</gene>
<evidence type="ECO:0000313" key="3">
    <source>
        <dbReference type="Proteomes" id="UP001501011"/>
    </source>
</evidence>
<reference evidence="3" key="1">
    <citation type="journal article" date="2019" name="Int. J. Syst. Evol. Microbiol.">
        <title>The Global Catalogue of Microorganisms (GCM) 10K type strain sequencing project: providing services to taxonomists for standard genome sequencing and annotation.</title>
        <authorList>
            <consortium name="The Broad Institute Genomics Platform"/>
            <consortium name="The Broad Institute Genome Sequencing Center for Infectious Disease"/>
            <person name="Wu L."/>
            <person name="Ma J."/>
        </authorList>
    </citation>
    <scope>NUCLEOTIDE SEQUENCE [LARGE SCALE GENOMIC DNA]</scope>
    <source>
        <strain evidence="3">JCM 17728</strain>
    </source>
</reference>
<dbReference type="EMBL" id="BAABFV010000002">
    <property type="protein sequence ID" value="GAA4363698.1"/>
    <property type="molecule type" value="Genomic_DNA"/>
</dbReference>
<sequence>MELNKADKLVHSRAKILIFAAFAFALWQFAWIGSDIIKGTESSIIHLITGLVILGSMLWVAACYFFYSFSKKVKKANAFEALNDELTHKNKWQAFMAGYFTLFGMIWLLIPATEFWDLDLLLFIRTIAVLAIIVPILFFSYLELKNDQGAE</sequence>
<keyword evidence="3" id="KW-1185">Reference proteome</keyword>
<feature type="transmembrane region" description="Helical" evidence="1">
    <location>
        <begin position="122"/>
        <end position="142"/>
    </location>
</feature>
<feature type="transmembrane region" description="Helical" evidence="1">
    <location>
        <begin position="44"/>
        <end position="67"/>
    </location>
</feature>
<proteinExistence type="predicted"/>
<evidence type="ECO:0000256" key="1">
    <source>
        <dbReference type="SAM" id="Phobius"/>
    </source>
</evidence>
<dbReference type="Proteomes" id="UP001501011">
    <property type="component" value="Unassembled WGS sequence"/>
</dbReference>
<organism evidence="2 3">
    <name type="scientific">Kangiella marina</name>
    <dbReference type="NCBI Taxonomy" id="1079178"/>
    <lineage>
        <taxon>Bacteria</taxon>
        <taxon>Pseudomonadati</taxon>
        <taxon>Pseudomonadota</taxon>
        <taxon>Gammaproteobacteria</taxon>
        <taxon>Kangiellales</taxon>
        <taxon>Kangiellaceae</taxon>
        <taxon>Kangiella</taxon>
    </lineage>
</organism>
<keyword evidence="1" id="KW-1133">Transmembrane helix</keyword>
<keyword evidence="1" id="KW-0812">Transmembrane</keyword>
<protein>
    <recommendedName>
        <fullName evidence="4">DUF2178 domain-containing protein</fullName>
    </recommendedName>
</protein>
<feature type="transmembrane region" description="Helical" evidence="1">
    <location>
        <begin position="12"/>
        <end position="32"/>
    </location>
</feature>
<name>A0ABP8ING1_9GAMM</name>
<accession>A0ABP8ING1</accession>
<evidence type="ECO:0000313" key="2">
    <source>
        <dbReference type="EMBL" id="GAA4363698.1"/>
    </source>
</evidence>
<feature type="transmembrane region" description="Helical" evidence="1">
    <location>
        <begin position="92"/>
        <end position="110"/>
    </location>
</feature>
<evidence type="ECO:0008006" key="4">
    <source>
        <dbReference type="Google" id="ProtNLM"/>
    </source>
</evidence>
<comment type="caution">
    <text evidence="2">The sequence shown here is derived from an EMBL/GenBank/DDBJ whole genome shotgun (WGS) entry which is preliminary data.</text>
</comment>
<keyword evidence="1" id="KW-0472">Membrane</keyword>